<accession>A0AA35VAF0</accession>
<dbReference type="EMBL" id="OX465077">
    <property type="protein sequence ID" value="CAI9269901.1"/>
    <property type="molecule type" value="Genomic_DNA"/>
</dbReference>
<evidence type="ECO:0000313" key="2">
    <source>
        <dbReference type="Proteomes" id="UP001177003"/>
    </source>
</evidence>
<organism evidence="1 2">
    <name type="scientific">Lactuca saligna</name>
    <name type="common">Willowleaf lettuce</name>
    <dbReference type="NCBI Taxonomy" id="75948"/>
    <lineage>
        <taxon>Eukaryota</taxon>
        <taxon>Viridiplantae</taxon>
        <taxon>Streptophyta</taxon>
        <taxon>Embryophyta</taxon>
        <taxon>Tracheophyta</taxon>
        <taxon>Spermatophyta</taxon>
        <taxon>Magnoliopsida</taxon>
        <taxon>eudicotyledons</taxon>
        <taxon>Gunneridae</taxon>
        <taxon>Pentapetalae</taxon>
        <taxon>asterids</taxon>
        <taxon>campanulids</taxon>
        <taxon>Asterales</taxon>
        <taxon>Asteraceae</taxon>
        <taxon>Cichorioideae</taxon>
        <taxon>Cichorieae</taxon>
        <taxon>Lactucinae</taxon>
        <taxon>Lactuca</taxon>
    </lineage>
</organism>
<sequence length="120" mass="13502">MIFNEKYPQIESSSNNLDMKFLGPNTFRLMKQSRKSAKVVFQGLKELVKFGKFAETKGVQATSTLISIVAKEHVTPSKSNLSFSVEVSDDDDDFNDIDDVNFRLFVPPKEPVNEVVITPT</sequence>
<evidence type="ECO:0000313" key="1">
    <source>
        <dbReference type="EMBL" id="CAI9269901.1"/>
    </source>
</evidence>
<proteinExistence type="predicted"/>
<name>A0AA35VAF0_LACSI</name>
<protein>
    <submittedName>
        <fullName evidence="1">Uncharacterized protein</fullName>
    </submittedName>
</protein>
<gene>
    <name evidence="1" type="ORF">LSALG_LOCUS10248</name>
</gene>
<keyword evidence="2" id="KW-1185">Reference proteome</keyword>
<reference evidence="1" key="1">
    <citation type="submission" date="2023-04" db="EMBL/GenBank/DDBJ databases">
        <authorList>
            <person name="Vijverberg K."/>
            <person name="Xiong W."/>
            <person name="Schranz E."/>
        </authorList>
    </citation>
    <scope>NUCLEOTIDE SEQUENCE</scope>
</reference>
<dbReference type="Proteomes" id="UP001177003">
    <property type="component" value="Chromosome 1"/>
</dbReference>
<dbReference type="AlphaFoldDB" id="A0AA35VAF0"/>